<dbReference type="InterPro" id="IPR049203">
    <property type="entry name" value="DUF6818"/>
</dbReference>
<comment type="caution">
    <text evidence="3">The sequence shown here is derived from an EMBL/GenBank/DDBJ whole genome shotgun (WGS) entry which is preliminary data.</text>
</comment>
<dbReference type="AlphaFoldDB" id="A0A6A3KAY2"/>
<organism evidence="3 4">
    <name type="scientific">Phytophthora fragariae</name>
    <dbReference type="NCBI Taxonomy" id="53985"/>
    <lineage>
        <taxon>Eukaryota</taxon>
        <taxon>Sar</taxon>
        <taxon>Stramenopiles</taxon>
        <taxon>Oomycota</taxon>
        <taxon>Peronosporomycetes</taxon>
        <taxon>Peronosporales</taxon>
        <taxon>Peronosporaceae</taxon>
        <taxon>Phytophthora</taxon>
    </lineage>
</organism>
<proteinExistence type="predicted"/>
<evidence type="ECO:0000256" key="1">
    <source>
        <dbReference type="SAM" id="MobiDB-lite"/>
    </source>
</evidence>
<evidence type="ECO:0000313" key="4">
    <source>
        <dbReference type="Proteomes" id="UP000460718"/>
    </source>
</evidence>
<reference evidence="3 4" key="1">
    <citation type="submission" date="2018-09" db="EMBL/GenBank/DDBJ databases">
        <title>Genomic investigation of the strawberry pathogen Phytophthora fragariae indicates pathogenicity is determined by transcriptional variation in three key races.</title>
        <authorList>
            <person name="Adams T.M."/>
            <person name="Armitage A.D."/>
            <person name="Sobczyk M.K."/>
            <person name="Bates H.J."/>
            <person name="Dunwell J.M."/>
            <person name="Nellist C.F."/>
            <person name="Harrison R.J."/>
        </authorList>
    </citation>
    <scope>NUCLEOTIDE SEQUENCE [LARGE SCALE GENOMIC DNA]</scope>
    <source>
        <strain evidence="3 4">SCRP245</strain>
    </source>
</reference>
<feature type="region of interest" description="Disordered" evidence="1">
    <location>
        <begin position="137"/>
        <end position="159"/>
    </location>
</feature>
<sequence length="201" mass="22062">MKPNKWGTKFYMTCCAETADCSRLEIYCGKANAEEEVVAQQAVFKVLYSTRKPTGVPNVPPHITNAKEVKQVIDDKANIVEMDDEADEDRRIESAFSFKAEPDDSFYGDGNGDGVQISTGANSARFIPTGSSRALPRCPAPPLHASSKSCSPQPLPPMALPTPDTPHDRHHFQRRLARVRQALAVLGCVLCQERAKRLPAP</sequence>
<dbReference type="PANTHER" id="PTHR34409:SF1">
    <property type="entry name" value="MYB-LIKE DOMAIN-CONTAINING PROTEIN"/>
    <property type="match status" value="1"/>
</dbReference>
<accession>A0A6A3KAY2</accession>
<feature type="domain" description="DUF6818" evidence="2">
    <location>
        <begin position="43"/>
        <end position="89"/>
    </location>
</feature>
<dbReference type="PANTHER" id="PTHR34409">
    <property type="entry name" value="SET DOMAIN-CONTAINING PROTEIN"/>
    <property type="match status" value="1"/>
</dbReference>
<protein>
    <recommendedName>
        <fullName evidence="2">DUF6818 domain-containing protein</fullName>
    </recommendedName>
</protein>
<dbReference type="Proteomes" id="UP000460718">
    <property type="component" value="Unassembled WGS sequence"/>
</dbReference>
<dbReference type="Pfam" id="PF20681">
    <property type="entry name" value="DUF6818"/>
    <property type="match status" value="1"/>
</dbReference>
<evidence type="ECO:0000259" key="2">
    <source>
        <dbReference type="Pfam" id="PF20681"/>
    </source>
</evidence>
<name>A0A6A3KAY2_9STRA</name>
<evidence type="ECO:0000313" key="3">
    <source>
        <dbReference type="EMBL" id="KAE9004566.1"/>
    </source>
</evidence>
<dbReference type="EMBL" id="QXFW01000720">
    <property type="protein sequence ID" value="KAE9004566.1"/>
    <property type="molecule type" value="Genomic_DNA"/>
</dbReference>
<gene>
    <name evidence="3" type="ORF">PF011_g12400</name>
</gene>